<keyword evidence="3" id="KW-1185">Reference proteome</keyword>
<evidence type="ECO:0000313" key="3">
    <source>
        <dbReference type="Proteomes" id="UP001501444"/>
    </source>
</evidence>
<keyword evidence="1" id="KW-1133">Transmembrane helix</keyword>
<evidence type="ECO:0008006" key="4">
    <source>
        <dbReference type="Google" id="ProtNLM"/>
    </source>
</evidence>
<sequence length="192" mass="20743">MKLWRTLAQAPLLWSLRAASASLPVFVVGLALFVVLGIYDLQHWDAVTAQSYATYTIDDHGAGFAIAWLMEAAAVLLAGITIAVLVYLTAGMLRRNHSAWRASCVLMSIYLLGCALLLPDWIRGSDGPDTTGTAITVTHDRTTPVWVRAVDGWSHYLILGGAAVTLILLLLPATRRAFKQGSEQRLAEPSAA</sequence>
<proteinExistence type="predicted"/>
<dbReference type="EMBL" id="BAAARV010000032">
    <property type="protein sequence ID" value="GAA2352436.1"/>
    <property type="molecule type" value="Genomic_DNA"/>
</dbReference>
<accession>A0ABN3GKC8</accession>
<organism evidence="2 3">
    <name type="scientific">Dactylosporangium salmoneum</name>
    <dbReference type="NCBI Taxonomy" id="53361"/>
    <lineage>
        <taxon>Bacteria</taxon>
        <taxon>Bacillati</taxon>
        <taxon>Actinomycetota</taxon>
        <taxon>Actinomycetes</taxon>
        <taxon>Micromonosporales</taxon>
        <taxon>Micromonosporaceae</taxon>
        <taxon>Dactylosporangium</taxon>
    </lineage>
</organism>
<feature type="transmembrane region" description="Helical" evidence="1">
    <location>
        <begin position="61"/>
        <end position="88"/>
    </location>
</feature>
<name>A0ABN3GKC8_9ACTN</name>
<feature type="transmembrane region" description="Helical" evidence="1">
    <location>
        <begin position="153"/>
        <end position="171"/>
    </location>
</feature>
<dbReference type="Proteomes" id="UP001501444">
    <property type="component" value="Unassembled WGS sequence"/>
</dbReference>
<keyword evidence="1" id="KW-0472">Membrane</keyword>
<keyword evidence="1" id="KW-0812">Transmembrane</keyword>
<comment type="caution">
    <text evidence="2">The sequence shown here is derived from an EMBL/GenBank/DDBJ whole genome shotgun (WGS) entry which is preliminary data.</text>
</comment>
<feature type="transmembrane region" description="Helical" evidence="1">
    <location>
        <begin position="21"/>
        <end position="41"/>
    </location>
</feature>
<dbReference type="RefSeq" id="WP_344614265.1">
    <property type="nucleotide sequence ID" value="NZ_BAAARV010000032.1"/>
</dbReference>
<protein>
    <recommendedName>
        <fullName evidence="4">DUF2567 domain-containing protein</fullName>
    </recommendedName>
</protein>
<reference evidence="2 3" key="1">
    <citation type="journal article" date="2019" name="Int. J. Syst. Evol. Microbiol.">
        <title>The Global Catalogue of Microorganisms (GCM) 10K type strain sequencing project: providing services to taxonomists for standard genome sequencing and annotation.</title>
        <authorList>
            <consortium name="The Broad Institute Genomics Platform"/>
            <consortium name="The Broad Institute Genome Sequencing Center for Infectious Disease"/>
            <person name="Wu L."/>
            <person name="Ma J."/>
        </authorList>
    </citation>
    <scope>NUCLEOTIDE SEQUENCE [LARGE SCALE GENOMIC DNA]</scope>
    <source>
        <strain evidence="2 3">JCM 3272</strain>
    </source>
</reference>
<evidence type="ECO:0000313" key="2">
    <source>
        <dbReference type="EMBL" id="GAA2352436.1"/>
    </source>
</evidence>
<feature type="transmembrane region" description="Helical" evidence="1">
    <location>
        <begin position="100"/>
        <end position="118"/>
    </location>
</feature>
<gene>
    <name evidence="2" type="ORF">GCM10010170_043340</name>
</gene>
<evidence type="ECO:0000256" key="1">
    <source>
        <dbReference type="SAM" id="Phobius"/>
    </source>
</evidence>